<evidence type="ECO:0000313" key="2">
    <source>
        <dbReference type="Proteomes" id="UP001159363"/>
    </source>
</evidence>
<reference evidence="1 2" key="1">
    <citation type="submission" date="2023-02" db="EMBL/GenBank/DDBJ databases">
        <title>LHISI_Scaffold_Assembly.</title>
        <authorList>
            <person name="Stuart O.P."/>
            <person name="Cleave R."/>
            <person name="Magrath M.J.L."/>
            <person name="Mikheyev A.S."/>
        </authorList>
    </citation>
    <scope>NUCLEOTIDE SEQUENCE [LARGE SCALE GENOMIC DNA]</scope>
    <source>
        <strain evidence="1">Daus_M_001</strain>
        <tissue evidence="1">Leg muscle</tissue>
    </source>
</reference>
<dbReference type="EMBL" id="JARBHB010000007">
    <property type="protein sequence ID" value="KAJ8879465.1"/>
    <property type="molecule type" value="Genomic_DNA"/>
</dbReference>
<proteinExistence type="predicted"/>
<gene>
    <name evidence="1" type="ORF">PR048_020073</name>
</gene>
<accession>A0ABQ9H598</accession>
<comment type="caution">
    <text evidence="1">The sequence shown here is derived from an EMBL/GenBank/DDBJ whole genome shotgun (WGS) entry which is preliminary data.</text>
</comment>
<keyword evidence="2" id="KW-1185">Reference proteome</keyword>
<protein>
    <submittedName>
        <fullName evidence="1">Uncharacterized protein</fullName>
    </submittedName>
</protein>
<evidence type="ECO:0000313" key="1">
    <source>
        <dbReference type="EMBL" id="KAJ8879465.1"/>
    </source>
</evidence>
<sequence length="135" mass="15350">MDREILKNLCQRLGINFCVPTRVDFSYQTSLDKCGQHCPALHAETIHQELTCDASTAGTCKFVEDTLRNLEFFKYIHFSCDVFSILSNLSQPLQQSLLTVEEIQKTLDDGFHLRACNKLTEDEDKTAERGSFAVL</sequence>
<name>A0ABQ9H598_9NEOP</name>
<organism evidence="1 2">
    <name type="scientific">Dryococelus australis</name>
    <dbReference type="NCBI Taxonomy" id="614101"/>
    <lineage>
        <taxon>Eukaryota</taxon>
        <taxon>Metazoa</taxon>
        <taxon>Ecdysozoa</taxon>
        <taxon>Arthropoda</taxon>
        <taxon>Hexapoda</taxon>
        <taxon>Insecta</taxon>
        <taxon>Pterygota</taxon>
        <taxon>Neoptera</taxon>
        <taxon>Polyneoptera</taxon>
        <taxon>Phasmatodea</taxon>
        <taxon>Verophasmatodea</taxon>
        <taxon>Anareolatae</taxon>
        <taxon>Phasmatidae</taxon>
        <taxon>Eurycanthinae</taxon>
        <taxon>Dryococelus</taxon>
    </lineage>
</organism>
<dbReference type="Proteomes" id="UP001159363">
    <property type="component" value="Chromosome 6"/>
</dbReference>